<comment type="catalytic activity">
    <reaction evidence="17 19">
        <text>alpha-ribazole + adenosylcob(III)inamide-GDP = adenosylcob(III)alamin + GMP + H(+)</text>
        <dbReference type="Rhea" id="RHEA:16049"/>
        <dbReference type="ChEBI" id="CHEBI:10329"/>
        <dbReference type="ChEBI" id="CHEBI:15378"/>
        <dbReference type="ChEBI" id="CHEBI:18408"/>
        <dbReference type="ChEBI" id="CHEBI:58115"/>
        <dbReference type="ChEBI" id="CHEBI:60487"/>
        <dbReference type="EC" id="2.7.8.26"/>
    </reaction>
</comment>
<keyword evidence="11 19" id="KW-0460">Magnesium</keyword>
<evidence type="ECO:0000256" key="11">
    <source>
        <dbReference type="ARBA" id="ARBA00022842"/>
    </source>
</evidence>
<feature type="transmembrane region" description="Helical" evidence="19">
    <location>
        <begin position="35"/>
        <end position="56"/>
    </location>
</feature>
<dbReference type="UniPathway" id="UPA00148">
    <property type="reaction ID" value="UER00238"/>
</dbReference>
<feature type="transmembrane region" description="Helical" evidence="19">
    <location>
        <begin position="204"/>
        <end position="227"/>
    </location>
</feature>
<reference evidence="20" key="1">
    <citation type="journal article" date="2020" name="mSystems">
        <title>Genome- and Community-Level Interaction Insights into Carbon Utilization and Element Cycling Functions of Hydrothermarchaeota in Hydrothermal Sediment.</title>
        <authorList>
            <person name="Zhou Z."/>
            <person name="Liu Y."/>
            <person name="Xu W."/>
            <person name="Pan J."/>
            <person name="Luo Z.H."/>
            <person name="Li M."/>
        </authorList>
    </citation>
    <scope>NUCLEOTIDE SEQUENCE [LARGE SCALE GENOMIC DNA]</scope>
    <source>
        <strain evidence="20">SpSt-418</strain>
    </source>
</reference>
<comment type="subcellular location">
    <subcellularLocation>
        <location evidence="2 19">Cell membrane</location>
        <topology evidence="2 19">Multi-pass membrane protein</topology>
    </subcellularLocation>
</comment>
<evidence type="ECO:0000256" key="14">
    <source>
        <dbReference type="ARBA" id="ARBA00025228"/>
    </source>
</evidence>
<comment type="pathway">
    <text evidence="3 19">Cofactor biosynthesis; adenosylcobalamin biosynthesis; adenosylcobalamin from cob(II)yrinate a,c-diamide: step 7/7.</text>
</comment>
<dbReference type="AlphaFoldDB" id="A0A7C3PG50"/>
<evidence type="ECO:0000256" key="15">
    <source>
        <dbReference type="ARBA" id="ARBA00032605"/>
    </source>
</evidence>
<keyword evidence="10 19" id="KW-0812">Transmembrane</keyword>
<comment type="similarity">
    <text evidence="4 19">Belongs to the CobS family.</text>
</comment>
<dbReference type="GO" id="GO:0051073">
    <property type="term" value="F:adenosylcobinamide-GDP ribazoletransferase activity"/>
    <property type="evidence" value="ECO:0007669"/>
    <property type="project" value="UniProtKB-UniRule"/>
</dbReference>
<dbReference type="EC" id="2.7.8.26" evidence="5 19"/>
<evidence type="ECO:0000256" key="19">
    <source>
        <dbReference type="HAMAP-Rule" id="MF_00719"/>
    </source>
</evidence>
<dbReference type="NCBIfam" id="TIGR00317">
    <property type="entry name" value="cobS"/>
    <property type="match status" value="1"/>
</dbReference>
<proteinExistence type="inferred from homology"/>
<dbReference type="GO" id="GO:0005886">
    <property type="term" value="C:plasma membrane"/>
    <property type="evidence" value="ECO:0007669"/>
    <property type="project" value="UniProtKB-SubCell"/>
</dbReference>
<evidence type="ECO:0000256" key="8">
    <source>
        <dbReference type="ARBA" id="ARBA00022573"/>
    </source>
</evidence>
<organism evidence="20">
    <name type="scientific">Oscillatoriales cyanobacterium SpSt-418</name>
    <dbReference type="NCBI Taxonomy" id="2282169"/>
    <lineage>
        <taxon>Bacteria</taxon>
        <taxon>Bacillati</taxon>
        <taxon>Cyanobacteriota</taxon>
        <taxon>Cyanophyceae</taxon>
        <taxon>Oscillatoriophycideae</taxon>
        <taxon>Oscillatoriales</taxon>
    </lineage>
</organism>
<dbReference type="GO" id="GO:0009236">
    <property type="term" value="P:cobalamin biosynthetic process"/>
    <property type="evidence" value="ECO:0007669"/>
    <property type="project" value="UniProtKB-UniRule"/>
</dbReference>
<feature type="transmembrane region" description="Helical" evidence="19">
    <location>
        <begin position="68"/>
        <end position="87"/>
    </location>
</feature>
<feature type="transmembrane region" description="Helical" evidence="19">
    <location>
        <begin position="12"/>
        <end position="29"/>
    </location>
</feature>
<comment type="caution">
    <text evidence="20">The sequence shown here is derived from an EMBL/GenBank/DDBJ whole genome shotgun (WGS) entry which is preliminary data.</text>
</comment>
<feature type="transmembrane region" description="Helical" evidence="19">
    <location>
        <begin position="115"/>
        <end position="136"/>
    </location>
</feature>
<evidence type="ECO:0000256" key="2">
    <source>
        <dbReference type="ARBA" id="ARBA00004651"/>
    </source>
</evidence>
<gene>
    <name evidence="19" type="primary">cobS</name>
    <name evidence="20" type="ORF">ENR64_14810</name>
</gene>
<sequence length="256" mass="27280">MTQPSPAPRSPLATFLGAVTFYTCIPLPPQWPLNFHGIACWAPVIGLLMGAGLGGLDKGLEILGLEPVLRSAIVVLLWLGITGGLHLDGAMDTADGLAVLDPQRRLDVMADSRSGAFGVMAAIAILLLKTLALADLAQHRWLGLMLAAGWGRWGQLLAIVRDPYLKPTGKGAFHKQAIRSGWAVVPSYLLLLGVSALWPVSNSFWWGYLAVMALGSAISTLTGAYFCRRLGGQTGDTYGAIVEWTETVLLSCLVVF</sequence>
<keyword evidence="13 19" id="KW-0472">Membrane</keyword>
<protein>
    <recommendedName>
        <fullName evidence="6 19">Adenosylcobinamide-GDP ribazoletransferase</fullName>
        <ecNumber evidence="5 19">2.7.8.26</ecNumber>
    </recommendedName>
    <alternativeName>
        <fullName evidence="16 19">Cobalamin synthase</fullName>
    </alternativeName>
    <alternativeName>
        <fullName evidence="15 19">Cobalamin-5'-phosphate synthase</fullName>
    </alternativeName>
</protein>
<evidence type="ECO:0000256" key="7">
    <source>
        <dbReference type="ARBA" id="ARBA00022475"/>
    </source>
</evidence>
<evidence type="ECO:0000256" key="12">
    <source>
        <dbReference type="ARBA" id="ARBA00022989"/>
    </source>
</evidence>
<keyword evidence="9 19" id="KW-0808">Transferase</keyword>
<evidence type="ECO:0000256" key="3">
    <source>
        <dbReference type="ARBA" id="ARBA00004663"/>
    </source>
</evidence>
<keyword evidence="7 19" id="KW-1003">Cell membrane</keyword>
<name>A0A7C3PG50_9CYAN</name>
<keyword evidence="12 19" id="KW-1133">Transmembrane helix</keyword>
<evidence type="ECO:0000256" key="1">
    <source>
        <dbReference type="ARBA" id="ARBA00001946"/>
    </source>
</evidence>
<feature type="transmembrane region" description="Helical" evidence="19">
    <location>
        <begin position="180"/>
        <end position="198"/>
    </location>
</feature>
<evidence type="ECO:0000256" key="16">
    <source>
        <dbReference type="ARBA" id="ARBA00032853"/>
    </source>
</evidence>
<keyword evidence="8 19" id="KW-0169">Cobalamin biosynthesis</keyword>
<evidence type="ECO:0000256" key="13">
    <source>
        <dbReference type="ARBA" id="ARBA00023136"/>
    </source>
</evidence>
<dbReference type="InterPro" id="IPR003805">
    <property type="entry name" value="CobS"/>
</dbReference>
<dbReference type="GO" id="GO:0008818">
    <property type="term" value="F:cobalamin 5'-phosphate synthase activity"/>
    <property type="evidence" value="ECO:0007669"/>
    <property type="project" value="UniProtKB-UniRule"/>
</dbReference>
<evidence type="ECO:0000256" key="10">
    <source>
        <dbReference type="ARBA" id="ARBA00022692"/>
    </source>
</evidence>
<comment type="function">
    <text evidence="14 19">Joins adenosylcobinamide-GDP and alpha-ribazole to generate adenosylcobalamin (Ado-cobalamin). Also synthesizes adenosylcobalamin 5'-phosphate from adenosylcobinamide-GDP and alpha-ribazole 5'-phosphate.</text>
</comment>
<comment type="cofactor">
    <cofactor evidence="1 19">
        <name>Mg(2+)</name>
        <dbReference type="ChEBI" id="CHEBI:18420"/>
    </cofactor>
</comment>
<dbReference type="PANTHER" id="PTHR34148">
    <property type="entry name" value="ADENOSYLCOBINAMIDE-GDP RIBAZOLETRANSFERASE"/>
    <property type="match status" value="1"/>
</dbReference>
<evidence type="ECO:0000313" key="20">
    <source>
        <dbReference type="EMBL" id="HFM98995.1"/>
    </source>
</evidence>
<evidence type="ECO:0000256" key="17">
    <source>
        <dbReference type="ARBA" id="ARBA00048623"/>
    </source>
</evidence>
<dbReference type="EMBL" id="DSRU01000220">
    <property type="protein sequence ID" value="HFM98995.1"/>
    <property type="molecule type" value="Genomic_DNA"/>
</dbReference>
<accession>A0A7C3PG50</accession>
<dbReference type="HAMAP" id="MF_00719">
    <property type="entry name" value="CobS"/>
    <property type="match status" value="1"/>
</dbReference>
<dbReference type="Pfam" id="PF02654">
    <property type="entry name" value="CobS"/>
    <property type="match status" value="1"/>
</dbReference>
<evidence type="ECO:0000256" key="4">
    <source>
        <dbReference type="ARBA" id="ARBA00010561"/>
    </source>
</evidence>
<evidence type="ECO:0000256" key="18">
    <source>
        <dbReference type="ARBA" id="ARBA00049504"/>
    </source>
</evidence>
<evidence type="ECO:0000256" key="9">
    <source>
        <dbReference type="ARBA" id="ARBA00022679"/>
    </source>
</evidence>
<evidence type="ECO:0000256" key="5">
    <source>
        <dbReference type="ARBA" id="ARBA00013200"/>
    </source>
</evidence>
<comment type="catalytic activity">
    <reaction evidence="18 19">
        <text>alpha-ribazole 5'-phosphate + adenosylcob(III)inamide-GDP = adenosylcob(III)alamin 5'-phosphate + GMP + H(+)</text>
        <dbReference type="Rhea" id="RHEA:23560"/>
        <dbReference type="ChEBI" id="CHEBI:15378"/>
        <dbReference type="ChEBI" id="CHEBI:57918"/>
        <dbReference type="ChEBI" id="CHEBI:58115"/>
        <dbReference type="ChEBI" id="CHEBI:60487"/>
        <dbReference type="ChEBI" id="CHEBI:60493"/>
        <dbReference type="EC" id="2.7.8.26"/>
    </reaction>
</comment>
<evidence type="ECO:0000256" key="6">
    <source>
        <dbReference type="ARBA" id="ARBA00015850"/>
    </source>
</evidence>
<dbReference type="PANTHER" id="PTHR34148:SF1">
    <property type="entry name" value="ADENOSYLCOBINAMIDE-GDP RIBAZOLETRANSFERASE"/>
    <property type="match status" value="1"/>
</dbReference>